<dbReference type="AlphaFoldDB" id="A0A371CL84"/>
<dbReference type="EMBL" id="KZ857526">
    <property type="protein sequence ID" value="RDX41048.1"/>
    <property type="molecule type" value="Genomic_DNA"/>
</dbReference>
<accession>A0A371CL84</accession>
<proteinExistence type="predicted"/>
<dbReference type="Proteomes" id="UP000256964">
    <property type="component" value="Unassembled WGS sequence"/>
</dbReference>
<gene>
    <name evidence="1" type="ORF">OH76DRAFT_256743</name>
</gene>
<sequence>MKVQDTGFEFVHILTTQSDCVFCAARANVVGARSRSLRSLASLRVTGNGHRRRRDVSFAASRGHGLARAQCIRIPSHIRYAFNSPMPNAGHKRRTCLRRHCSSIIERSAGSVFAQILERFVEAYRHLAEGVSRSQPVVAGHTSMEIDLWYVHEDTRGELVIDRRSRQGSVLSPARGASQDGTFRVREPGSVRVASACLSDS</sequence>
<evidence type="ECO:0000313" key="1">
    <source>
        <dbReference type="EMBL" id="RDX41048.1"/>
    </source>
</evidence>
<name>A0A371CL84_9APHY</name>
<protein>
    <submittedName>
        <fullName evidence="1">Uncharacterized protein</fullName>
    </submittedName>
</protein>
<reference evidence="1 2" key="1">
    <citation type="journal article" date="2018" name="Biotechnol. Biofuels">
        <title>Integrative visual omics of the white-rot fungus Polyporus brumalis exposes the biotechnological potential of its oxidative enzymes for delignifying raw plant biomass.</title>
        <authorList>
            <person name="Miyauchi S."/>
            <person name="Rancon A."/>
            <person name="Drula E."/>
            <person name="Hage H."/>
            <person name="Chaduli D."/>
            <person name="Favel A."/>
            <person name="Grisel S."/>
            <person name="Henrissat B."/>
            <person name="Herpoel-Gimbert I."/>
            <person name="Ruiz-Duenas F.J."/>
            <person name="Chevret D."/>
            <person name="Hainaut M."/>
            <person name="Lin J."/>
            <person name="Wang M."/>
            <person name="Pangilinan J."/>
            <person name="Lipzen A."/>
            <person name="Lesage-Meessen L."/>
            <person name="Navarro D."/>
            <person name="Riley R."/>
            <person name="Grigoriev I.V."/>
            <person name="Zhou S."/>
            <person name="Raouche S."/>
            <person name="Rosso M.N."/>
        </authorList>
    </citation>
    <scope>NUCLEOTIDE SEQUENCE [LARGE SCALE GENOMIC DNA]</scope>
    <source>
        <strain evidence="1 2">BRFM 1820</strain>
    </source>
</reference>
<evidence type="ECO:0000313" key="2">
    <source>
        <dbReference type="Proteomes" id="UP000256964"/>
    </source>
</evidence>
<keyword evidence="2" id="KW-1185">Reference proteome</keyword>
<organism evidence="1 2">
    <name type="scientific">Lentinus brumalis</name>
    <dbReference type="NCBI Taxonomy" id="2498619"/>
    <lineage>
        <taxon>Eukaryota</taxon>
        <taxon>Fungi</taxon>
        <taxon>Dikarya</taxon>
        <taxon>Basidiomycota</taxon>
        <taxon>Agaricomycotina</taxon>
        <taxon>Agaricomycetes</taxon>
        <taxon>Polyporales</taxon>
        <taxon>Polyporaceae</taxon>
        <taxon>Lentinus</taxon>
    </lineage>
</organism>